<dbReference type="Gene3D" id="3.40.50.2300">
    <property type="match status" value="1"/>
</dbReference>
<dbReference type="EC" id="3.5.1.44" evidence="5"/>
<dbReference type="EC" id="3.1.1.61" evidence="5"/>
<evidence type="ECO:0000256" key="2">
    <source>
        <dbReference type="ARBA" id="ARBA00022500"/>
    </source>
</evidence>
<dbReference type="RefSeq" id="WP_125971909.1">
    <property type="nucleotide sequence ID" value="NZ_BAAADY010000041.1"/>
</dbReference>
<dbReference type="PROSITE" id="PS50110">
    <property type="entry name" value="RESPONSE_REGULATORY"/>
    <property type="match status" value="1"/>
</dbReference>
<evidence type="ECO:0000256" key="6">
    <source>
        <dbReference type="PROSITE-ProRule" id="PRU00050"/>
    </source>
</evidence>
<evidence type="ECO:0000256" key="1">
    <source>
        <dbReference type="ARBA" id="ARBA00022490"/>
    </source>
</evidence>
<protein>
    <recommendedName>
        <fullName evidence="5">Protein-glutamate methylesterase/protein-glutamine glutaminase</fullName>
        <ecNumber evidence="5">3.1.1.61</ecNumber>
        <ecNumber evidence="5">3.5.1.44</ecNumber>
    </recommendedName>
</protein>
<dbReference type="Proteomes" id="UP000531251">
    <property type="component" value="Unassembled WGS sequence"/>
</dbReference>
<evidence type="ECO:0000313" key="10">
    <source>
        <dbReference type="EMBL" id="NJB97669.1"/>
    </source>
</evidence>
<dbReference type="InterPro" id="IPR008248">
    <property type="entry name" value="CheB-like"/>
</dbReference>
<dbReference type="PANTHER" id="PTHR42872">
    <property type="entry name" value="PROTEIN-GLUTAMATE METHYLESTERASE/PROTEIN-GLUTAMINE GLUTAMINASE"/>
    <property type="match status" value="1"/>
</dbReference>
<feature type="domain" description="CheB-type methylesterase" evidence="9">
    <location>
        <begin position="153"/>
        <end position="344"/>
    </location>
</feature>
<dbReference type="EMBL" id="JAATJB010000005">
    <property type="protein sequence ID" value="NJB97669.1"/>
    <property type="molecule type" value="Genomic_DNA"/>
</dbReference>
<comment type="domain">
    <text evidence="5">Contains a C-terminal catalytic domain, and an N-terminal region which modulates catalytic activity.</text>
</comment>
<reference evidence="10 11" key="1">
    <citation type="submission" date="2020-03" db="EMBL/GenBank/DDBJ databases">
        <title>Genomic Encyclopedia of Type Strains, Phase IV (KMG-IV): sequencing the most valuable type-strain genomes for metagenomic binning, comparative biology and taxonomic classification.</title>
        <authorList>
            <person name="Goeker M."/>
        </authorList>
    </citation>
    <scope>NUCLEOTIDE SEQUENCE [LARGE SCALE GENOMIC DNA]</scope>
    <source>
        <strain evidence="10 11">DSM 7225</strain>
    </source>
</reference>
<dbReference type="AlphaFoldDB" id="A0A7X6BC37"/>
<sequence length="350" mass="36453">MKPVRTLIVDDSASMRATLKRMLSADPDIEVVGMAPEPFAARDMIKALNPDVLTLDVEMPGMDGLSFLERIMRLRPMPVVMCSTLTARGAEVTIEALRLGAVDYVTKPSGSPDDIERDAGLLCEKVKSAARSVARAGPQRLPAQPSVASAGGGGVAAQLIAIGSSTGGVEALFSLLPALPEDSPPILIVQHMPATFTRSFAQRLNAECRVNVVEATDGAQVTPGTVYIAPGGERHMELQGGANGRIKLIAGNPVTGHRPSVDVLFRSVSKLGAGAVGVILTGMGSDGAQGLLEMRRAGARTLGQTKETCVVWGMPRAAKEAGAVEKEVGLSAMPEAILKACRETVKVGSA</sequence>
<dbReference type="HAMAP" id="MF_00099">
    <property type="entry name" value="CheB_chemtxs"/>
    <property type="match status" value="1"/>
</dbReference>
<dbReference type="CDD" id="cd17541">
    <property type="entry name" value="REC_CheB-like"/>
    <property type="match status" value="1"/>
</dbReference>
<organism evidence="10 11">
    <name type="scientific">Sphingomonas trueperi</name>
    <dbReference type="NCBI Taxonomy" id="53317"/>
    <lineage>
        <taxon>Bacteria</taxon>
        <taxon>Pseudomonadati</taxon>
        <taxon>Pseudomonadota</taxon>
        <taxon>Alphaproteobacteria</taxon>
        <taxon>Sphingomonadales</taxon>
        <taxon>Sphingomonadaceae</taxon>
        <taxon>Sphingomonas</taxon>
    </lineage>
</organism>
<gene>
    <name evidence="5" type="primary">cheB</name>
    <name evidence="10" type="ORF">GGR89_001984</name>
</gene>
<dbReference type="SUPFAM" id="SSF52738">
    <property type="entry name" value="Methylesterase CheB, C-terminal domain"/>
    <property type="match status" value="1"/>
</dbReference>
<feature type="modified residue" description="4-aspartylphosphate" evidence="5 7">
    <location>
        <position position="56"/>
    </location>
</feature>
<dbReference type="Pfam" id="PF01339">
    <property type="entry name" value="CheB_methylest"/>
    <property type="match status" value="1"/>
</dbReference>
<dbReference type="Gene3D" id="3.40.50.180">
    <property type="entry name" value="Methylesterase CheB, C-terminal domain"/>
    <property type="match status" value="1"/>
</dbReference>
<evidence type="ECO:0000313" key="11">
    <source>
        <dbReference type="Proteomes" id="UP000531251"/>
    </source>
</evidence>
<comment type="subcellular location">
    <subcellularLocation>
        <location evidence="5">Cytoplasm</location>
    </subcellularLocation>
</comment>
<comment type="function">
    <text evidence="5">Involved in chemotaxis. Part of a chemotaxis signal transduction system that modulates chemotaxis in response to various stimuli. Catalyzes the demethylation of specific methylglutamate residues introduced into the chemoreceptors (methyl-accepting chemotaxis proteins or MCP) by CheR. Also mediates the irreversible deamidation of specific glutamine residues to glutamic acid.</text>
</comment>
<dbReference type="PIRSF" id="PIRSF000876">
    <property type="entry name" value="RR_chemtxs_CheB"/>
    <property type="match status" value="1"/>
</dbReference>
<dbReference type="GO" id="GO:0005737">
    <property type="term" value="C:cytoplasm"/>
    <property type="evidence" value="ECO:0007669"/>
    <property type="project" value="UniProtKB-SubCell"/>
</dbReference>
<evidence type="ECO:0000256" key="7">
    <source>
        <dbReference type="PROSITE-ProRule" id="PRU00169"/>
    </source>
</evidence>
<dbReference type="GO" id="GO:0050568">
    <property type="term" value="F:protein-glutamine glutaminase activity"/>
    <property type="evidence" value="ECO:0007669"/>
    <property type="project" value="UniProtKB-UniRule"/>
</dbReference>
<keyword evidence="5 7" id="KW-0597">Phosphoprotein</keyword>
<comment type="PTM">
    <text evidence="5">Phosphorylated by CheA. Phosphorylation of the N-terminal regulatory domain activates the methylesterase activity.</text>
</comment>
<dbReference type="GO" id="GO:0006935">
    <property type="term" value="P:chemotaxis"/>
    <property type="evidence" value="ECO:0007669"/>
    <property type="project" value="UniProtKB-UniRule"/>
</dbReference>
<keyword evidence="1 5" id="KW-0963">Cytoplasm</keyword>
<accession>A0A7X6BC37</accession>
<dbReference type="InterPro" id="IPR000673">
    <property type="entry name" value="Sig_transdc_resp-reg_Me-estase"/>
</dbReference>
<keyword evidence="11" id="KW-1185">Reference proteome</keyword>
<dbReference type="SUPFAM" id="SSF52172">
    <property type="entry name" value="CheY-like"/>
    <property type="match status" value="1"/>
</dbReference>
<feature type="active site" evidence="5 6">
    <location>
        <position position="286"/>
    </location>
</feature>
<comment type="caution">
    <text evidence="10">The sequence shown here is derived from an EMBL/GenBank/DDBJ whole genome shotgun (WGS) entry which is preliminary data.</text>
</comment>
<dbReference type="NCBIfam" id="NF009206">
    <property type="entry name" value="PRK12555.1"/>
    <property type="match status" value="1"/>
</dbReference>
<dbReference type="CDD" id="cd16432">
    <property type="entry name" value="CheB_Rec"/>
    <property type="match status" value="1"/>
</dbReference>
<comment type="catalytic activity">
    <reaction evidence="4 5">
        <text>[protein]-L-glutamate 5-O-methyl ester + H2O = L-glutamyl-[protein] + methanol + H(+)</text>
        <dbReference type="Rhea" id="RHEA:23236"/>
        <dbReference type="Rhea" id="RHEA-COMP:10208"/>
        <dbReference type="Rhea" id="RHEA-COMP:10311"/>
        <dbReference type="ChEBI" id="CHEBI:15377"/>
        <dbReference type="ChEBI" id="CHEBI:15378"/>
        <dbReference type="ChEBI" id="CHEBI:17790"/>
        <dbReference type="ChEBI" id="CHEBI:29973"/>
        <dbReference type="ChEBI" id="CHEBI:82795"/>
        <dbReference type="EC" id="3.1.1.61"/>
    </reaction>
</comment>
<dbReference type="InterPro" id="IPR011006">
    <property type="entry name" value="CheY-like_superfamily"/>
</dbReference>
<dbReference type="PANTHER" id="PTHR42872:SF6">
    <property type="entry name" value="PROTEIN-GLUTAMATE METHYLESTERASE_PROTEIN-GLUTAMINE GLUTAMINASE"/>
    <property type="match status" value="1"/>
</dbReference>
<dbReference type="InterPro" id="IPR035909">
    <property type="entry name" value="CheB_C"/>
</dbReference>
<keyword evidence="3 5" id="KW-0378">Hydrolase</keyword>
<feature type="domain" description="Response regulatory" evidence="8">
    <location>
        <begin position="5"/>
        <end position="122"/>
    </location>
</feature>
<evidence type="ECO:0000256" key="3">
    <source>
        <dbReference type="ARBA" id="ARBA00022801"/>
    </source>
</evidence>
<evidence type="ECO:0000256" key="5">
    <source>
        <dbReference type="HAMAP-Rule" id="MF_00099"/>
    </source>
</evidence>
<comment type="similarity">
    <text evidence="5">Belongs to the CheB family.</text>
</comment>
<feature type="active site" evidence="5 6">
    <location>
        <position position="165"/>
    </location>
</feature>
<evidence type="ECO:0000256" key="4">
    <source>
        <dbReference type="ARBA" id="ARBA00048267"/>
    </source>
</evidence>
<dbReference type="GO" id="GO:0008984">
    <property type="term" value="F:protein-glutamate methylesterase activity"/>
    <property type="evidence" value="ECO:0007669"/>
    <property type="project" value="UniProtKB-UniRule"/>
</dbReference>
<feature type="active site" evidence="5 6">
    <location>
        <position position="191"/>
    </location>
</feature>
<evidence type="ECO:0000259" key="8">
    <source>
        <dbReference type="PROSITE" id="PS50110"/>
    </source>
</evidence>
<proteinExistence type="inferred from homology"/>
<keyword evidence="2 5" id="KW-0145">Chemotaxis</keyword>
<dbReference type="SMART" id="SM00448">
    <property type="entry name" value="REC"/>
    <property type="match status" value="1"/>
</dbReference>
<dbReference type="NCBIfam" id="NF001965">
    <property type="entry name" value="PRK00742.1"/>
    <property type="match status" value="1"/>
</dbReference>
<dbReference type="Pfam" id="PF00072">
    <property type="entry name" value="Response_reg"/>
    <property type="match status" value="1"/>
</dbReference>
<dbReference type="PROSITE" id="PS50122">
    <property type="entry name" value="CHEB"/>
    <property type="match status" value="1"/>
</dbReference>
<dbReference type="InterPro" id="IPR001789">
    <property type="entry name" value="Sig_transdc_resp-reg_receiver"/>
</dbReference>
<evidence type="ECO:0000259" key="9">
    <source>
        <dbReference type="PROSITE" id="PS50122"/>
    </source>
</evidence>
<comment type="catalytic activity">
    <reaction evidence="5">
        <text>L-glutaminyl-[protein] + H2O = L-glutamyl-[protein] + NH4(+)</text>
        <dbReference type="Rhea" id="RHEA:16441"/>
        <dbReference type="Rhea" id="RHEA-COMP:10207"/>
        <dbReference type="Rhea" id="RHEA-COMP:10208"/>
        <dbReference type="ChEBI" id="CHEBI:15377"/>
        <dbReference type="ChEBI" id="CHEBI:28938"/>
        <dbReference type="ChEBI" id="CHEBI:29973"/>
        <dbReference type="ChEBI" id="CHEBI:30011"/>
        <dbReference type="EC" id="3.5.1.44"/>
    </reaction>
</comment>
<dbReference type="GO" id="GO:0000156">
    <property type="term" value="F:phosphorelay response regulator activity"/>
    <property type="evidence" value="ECO:0007669"/>
    <property type="project" value="InterPro"/>
</dbReference>
<name>A0A7X6BC37_9SPHN</name>